<evidence type="ECO:0000256" key="4">
    <source>
        <dbReference type="ARBA" id="ARBA00023004"/>
    </source>
</evidence>
<reference evidence="7" key="1">
    <citation type="journal article" date="2015" name="Environ. Sci. Technol.">
        <title>Anaerobic arsenite oxidation by an autotrophic arsenite-oxidizing bacterium from an arsenic-contaminated paddy soil.</title>
        <authorList>
            <person name="Zhang J."/>
            <person name="Zhou W."/>
            <person name="Liu B."/>
            <person name="He J."/>
            <person name="Shen Q."/>
            <person name="Zhao F.J."/>
        </authorList>
    </citation>
    <scope>NUCLEOTIDE SEQUENCE</scope>
    <source>
        <strain evidence="7">SY</strain>
    </source>
</reference>
<keyword evidence="2" id="KW-0479">Metal-binding</keyword>
<keyword evidence="5" id="KW-0411">Iron-sulfur</keyword>
<accession>A0A0F6TMC9</accession>
<feature type="domain" description="4Fe-4S ferredoxin-type" evidence="6">
    <location>
        <begin position="105"/>
        <end position="124"/>
    </location>
</feature>
<dbReference type="RefSeq" id="WP_103174376.1">
    <property type="nucleotide sequence ID" value="NZ_NWMQ01000035.1"/>
</dbReference>
<dbReference type="InterPro" id="IPR004496">
    <property type="entry name" value="NapF"/>
</dbReference>
<sequence>MDARPGISRRNLLRGMARPAPFLPRPPGVSITSLGACTACGACVDACPQAILVLASDGVAIRPEAGECIFCGDCAASCPEPVFLPDRRMGHVMQISAECLVHAGIACMSCRDACPEQAIAMQPRIGAPFLPRIDTAACTGCGACSATCPAEAIPAVKRETEEREVEDA</sequence>
<evidence type="ECO:0000259" key="6">
    <source>
        <dbReference type="PROSITE" id="PS51379"/>
    </source>
</evidence>
<dbReference type="InterPro" id="IPR017896">
    <property type="entry name" value="4Fe4S_Fe-S-bd"/>
</dbReference>
<keyword evidence="3" id="KW-0677">Repeat</keyword>
<protein>
    <submittedName>
        <fullName evidence="7">Ferredoxin-type protein NapF</fullName>
    </submittedName>
</protein>
<dbReference type="PANTHER" id="PTHR43687:SF1">
    <property type="entry name" value="FERREDOXIN III"/>
    <property type="match status" value="1"/>
</dbReference>
<dbReference type="AlphaFoldDB" id="A0A0F6TMC9"/>
<gene>
    <name evidence="7" type="primary">napF</name>
</gene>
<dbReference type="InterPro" id="IPR017900">
    <property type="entry name" value="4Fe4S_Fe_S_CS"/>
</dbReference>
<dbReference type="GO" id="GO:0046872">
    <property type="term" value="F:metal ion binding"/>
    <property type="evidence" value="ECO:0007669"/>
    <property type="project" value="UniProtKB-KW"/>
</dbReference>
<keyword evidence="4" id="KW-0408">Iron</keyword>
<dbReference type="SUPFAM" id="SSF54862">
    <property type="entry name" value="4Fe-4S ferredoxins"/>
    <property type="match status" value="1"/>
</dbReference>
<dbReference type="EMBL" id="KP881610">
    <property type="protein sequence ID" value="AKE49387.1"/>
    <property type="molecule type" value="Genomic_DNA"/>
</dbReference>
<feature type="domain" description="4Fe-4S ferredoxin-type" evidence="6">
    <location>
        <begin position="59"/>
        <end position="88"/>
    </location>
</feature>
<name>A0A0F6TMC9_9RHOB</name>
<feature type="domain" description="4Fe-4S ferredoxin-type" evidence="6">
    <location>
        <begin position="27"/>
        <end position="57"/>
    </location>
</feature>
<feature type="domain" description="4Fe-4S ferredoxin-type" evidence="6">
    <location>
        <begin position="129"/>
        <end position="158"/>
    </location>
</feature>
<evidence type="ECO:0000256" key="1">
    <source>
        <dbReference type="ARBA" id="ARBA00022485"/>
    </source>
</evidence>
<dbReference type="PROSITE" id="PS00198">
    <property type="entry name" value="4FE4S_FER_1"/>
    <property type="match status" value="1"/>
</dbReference>
<dbReference type="Pfam" id="PF13187">
    <property type="entry name" value="Fer4_9"/>
    <property type="match status" value="1"/>
</dbReference>
<proteinExistence type="predicted"/>
<evidence type="ECO:0000256" key="3">
    <source>
        <dbReference type="ARBA" id="ARBA00022737"/>
    </source>
</evidence>
<keyword evidence="1" id="KW-0004">4Fe-4S</keyword>
<dbReference type="PROSITE" id="PS51379">
    <property type="entry name" value="4FE4S_FER_2"/>
    <property type="match status" value="4"/>
</dbReference>
<organism evidence="7">
    <name type="scientific">Paracoccus sp. SY</name>
    <dbReference type="NCBI Taxonomy" id="1330255"/>
    <lineage>
        <taxon>Bacteria</taxon>
        <taxon>Pseudomonadati</taxon>
        <taxon>Pseudomonadota</taxon>
        <taxon>Alphaproteobacteria</taxon>
        <taxon>Rhodobacterales</taxon>
        <taxon>Paracoccaceae</taxon>
        <taxon>Paracoccus</taxon>
    </lineage>
</organism>
<dbReference type="Gene3D" id="3.30.70.20">
    <property type="match status" value="2"/>
</dbReference>
<dbReference type="GO" id="GO:0051539">
    <property type="term" value="F:4 iron, 4 sulfur cluster binding"/>
    <property type="evidence" value="ECO:0007669"/>
    <property type="project" value="UniProtKB-KW"/>
</dbReference>
<dbReference type="Pfam" id="PF12838">
    <property type="entry name" value="Fer4_7"/>
    <property type="match status" value="1"/>
</dbReference>
<evidence type="ECO:0000313" key="7">
    <source>
        <dbReference type="EMBL" id="AKE49387.1"/>
    </source>
</evidence>
<dbReference type="CDD" id="cd10564">
    <property type="entry name" value="NapF_like"/>
    <property type="match status" value="1"/>
</dbReference>
<evidence type="ECO:0000256" key="5">
    <source>
        <dbReference type="ARBA" id="ARBA00023014"/>
    </source>
</evidence>
<dbReference type="PANTHER" id="PTHR43687">
    <property type="entry name" value="ADENYLYLSULFATE REDUCTASE, BETA SUBUNIT"/>
    <property type="match status" value="1"/>
</dbReference>
<dbReference type="OrthoDB" id="9800445at2"/>
<evidence type="ECO:0000256" key="2">
    <source>
        <dbReference type="ARBA" id="ARBA00022723"/>
    </source>
</evidence>
<dbReference type="InterPro" id="IPR050572">
    <property type="entry name" value="Fe-S_Ferredoxin"/>
</dbReference>